<dbReference type="GO" id="GO:0016787">
    <property type="term" value="F:hydrolase activity"/>
    <property type="evidence" value="ECO:0007669"/>
    <property type="project" value="InterPro"/>
</dbReference>
<evidence type="ECO:0000256" key="2">
    <source>
        <dbReference type="ARBA" id="ARBA00022729"/>
    </source>
</evidence>
<dbReference type="InterPro" id="IPR029052">
    <property type="entry name" value="Metallo-depent_PP-like"/>
</dbReference>
<evidence type="ECO:0000313" key="5">
    <source>
        <dbReference type="EMBL" id="PRP78623.1"/>
    </source>
</evidence>
<dbReference type="InterPro" id="IPR036907">
    <property type="entry name" value="5'-Nucleotdase_C_sf"/>
</dbReference>
<comment type="similarity">
    <text evidence="1">Belongs to the 5'-nucleotidase family.</text>
</comment>
<feature type="domain" description="5'-Nucleotidase C-terminal" evidence="4">
    <location>
        <begin position="575"/>
        <end position="715"/>
    </location>
</feature>
<dbReference type="EMBL" id="MDYQ01000214">
    <property type="protein sequence ID" value="PRP78623.1"/>
    <property type="molecule type" value="Genomic_DNA"/>
</dbReference>
<dbReference type="STRING" id="1890364.A0A2P6N3V9"/>
<dbReference type="Pfam" id="PF00149">
    <property type="entry name" value="Metallophos"/>
    <property type="match status" value="1"/>
</dbReference>
<keyword evidence="2" id="KW-0732">Signal</keyword>
<proteinExistence type="inferred from homology"/>
<dbReference type="PRINTS" id="PR01607">
    <property type="entry name" value="APYRASEFAMLY"/>
</dbReference>
<evidence type="ECO:0008006" key="7">
    <source>
        <dbReference type="Google" id="ProtNLM"/>
    </source>
</evidence>
<dbReference type="Gene3D" id="3.60.21.10">
    <property type="match status" value="1"/>
</dbReference>
<dbReference type="InterPro" id="IPR006179">
    <property type="entry name" value="5_nucleotidase/apyrase"/>
</dbReference>
<dbReference type="PANTHER" id="PTHR11575:SF48">
    <property type="entry name" value="5'-NUCLEOTIDASE"/>
    <property type="match status" value="1"/>
</dbReference>
<evidence type="ECO:0000313" key="6">
    <source>
        <dbReference type="Proteomes" id="UP000241769"/>
    </source>
</evidence>
<dbReference type="OrthoDB" id="10252235at2759"/>
<feature type="domain" description="Calcineurin-like phosphoesterase" evidence="3">
    <location>
        <begin position="295"/>
        <end position="486"/>
    </location>
</feature>
<dbReference type="InterPro" id="IPR004843">
    <property type="entry name" value="Calcineurin-like_PHP"/>
</dbReference>
<comment type="caution">
    <text evidence="5">The sequence shown here is derived from an EMBL/GenBank/DDBJ whole genome shotgun (WGS) entry which is preliminary data.</text>
</comment>
<dbReference type="Gene3D" id="3.90.780.10">
    <property type="entry name" value="5'-Nucleotidase, C-terminal domain"/>
    <property type="match status" value="1"/>
</dbReference>
<dbReference type="GO" id="GO:0009166">
    <property type="term" value="P:nucleotide catabolic process"/>
    <property type="evidence" value="ECO:0007669"/>
    <property type="project" value="InterPro"/>
</dbReference>
<dbReference type="InParanoid" id="A0A2P6N3V9"/>
<reference evidence="5 6" key="1">
    <citation type="journal article" date="2018" name="Genome Biol. Evol.">
        <title>Multiple Roots of Fruiting Body Formation in Amoebozoa.</title>
        <authorList>
            <person name="Hillmann F."/>
            <person name="Forbes G."/>
            <person name="Novohradska S."/>
            <person name="Ferling I."/>
            <person name="Riege K."/>
            <person name="Groth M."/>
            <person name="Westermann M."/>
            <person name="Marz M."/>
            <person name="Spaller T."/>
            <person name="Winckler T."/>
            <person name="Schaap P."/>
            <person name="Glockner G."/>
        </authorList>
    </citation>
    <scope>NUCLEOTIDE SEQUENCE [LARGE SCALE GENOMIC DNA]</scope>
    <source>
        <strain evidence="5 6">Jena</strain>
    </source>
</reference>
<evidence type="ECO:0000256" key="1">
    <source>
        <dbReference type="ARBA" id="ARBA00006654"/>
    </source>
</evidence>
<dbReference type="AlphaFoldDB" id="A0A2P6N3V9"/>
<dbReference type="SUPFAM" id="SSF55816">
    <property type="entry name" value="5'-nucleotidase (syn. UDP-sugar hydrolase), C-terminal domain"/>
    <property type="match status" value="1"/>
</dbReference>
<evidence type="ECO:0000259" key="3">
    <source>
        <dbReference type="Pfam" id="PF00149"/>
    </source>
</evidence>
<accession>A0A2P6N3V9</accession>
<dbReference type="InterPro" id="IPR008334">
    <property type="entry name" value="5'-Nucleotdase_C"/>
</dbReference>
<dbReference type="Proteomes" id="UP000241769">
    <property type="component" value="Unassembled WGS sequence"/>
</dbReference>
<dbReference type="PANTHER" id="PTHR11575">
    <property type="entry name" value="5'-NUCLEOTIDASE-RELATED"/>
    <property type="match status" value="1"/>
</dbReference>
<organism evidence="5 6">
    <name type="scientific">Planoprotostelium fungivorum</name>
    <dbReference type="NCBI Taxonomy" id="1890364"/>
    <lineage>
        <taxon>Eukaryota</taxon>
        <taxon>Amoebozoa</taxon>
        <taxon>Evosea</taxon>
        <taxon>Variosea</taxon>
        <taxon>Cavosteliida</taxon>
        <taxon>Cavosteliaceae</taxon>
        <taxon>Planoprotostelium</taxon>
    </lineage>
</organism>
<dbReference type="Pfam" id="PF02872">
    <property type="entry name" value="5_nucleotid_C"/>
    <property type="match status" value="1"/>
</dbReference>
<sequence>MTFIPQSASSKSELSGHPIVTSLSSLLGHVAPCMPRSSRALWTWKGWAYDIRWTRGWNDGATQVVARGDVAFWRWRGPKTKRNPRLSFTSIFFRETVTPCDILVLVTIQDTQFRLHDGHEDTFSIYLTADSWSLTTNPVIFMSRLVHSFMRQLDRVAEGGTRCVNGSTIVSPPFRSKIGREYSLSNPNLNLWSRDPRRRADLIHLDPLYNFKCIPCEWLNQCEYDCTYHSLRSTTERNPRNLRVNIGFIRGLPSNINSAITMGSGNSVSRVQKDDPEFPPEVPGEPTVFSVIMFNDNYELEAVDGLGGLAEITTLIKEQRRRARHHITTVNGDFMVATSLSNLTKGGHIIDIFNKMEVDYVVLGNHEFDYGPNETRDRIKESNFKWFGSNVFDRQGGELFGGCISTEIKEIGLFGVCTAETINLSFPGETHFSPVVETSQKIVDELRAQGCDAIIAVTHQSMHEDEVLARRVKGINLIIGGHDHIPFANFENETLIYKAGQNAQYLGRLDLHLSKPDPKKPAHVHLSWNTILNRNTLPDHYIRDVIRGHLSQLDALKLKTCATTRTLLESKTYMVRSRETSMGDLLADAVRESFGTETAVIQGGSIRGDSVYEPWHKITYHDIQREFPLPNTLEAFHITGSNLKAGLEQGVRHLPAQAGCFPQVSGISMRIDPTKPPGQRITRLRINGEPYDPSRSYTCVATRFVRDGGDGYDAMRLGETQHNHLNGTKVDVVFVAWLERKGEIDPQTDGRTVIVQEEDEVIDFGDDGLESTTDMLRCQLLLLFIIYLCISEGNDVYWKFPHKWSAAVIQNDTRASSFKGLVYVNRRVQILAQSEKSFQMSFNNHTTLQIEGSECSCSRGTLFPYIPYAMTNITCFSNEGLRGILWKRPIEDLELYACTAMSGIEPYYTRVGGSNYNVTTYYSNWTSYVPRNIEDNYNISGPCQPCSKP</sequence>
<protein>
    <recommendedName>
        <fullName evidence="7">5'-nucleotidase</fullName>
    </recommendedName>
</protein>
<keyword evidence="6" id="KW-1185">Reference proteome</keyword>
<evidence type="ECO:0000259" key="4">
    <source>
        <dbReference type="Pfam" id="PF02872"/>
    </source>
</evidence>
<name>A0A2P6N3V9_9EUKA</name>
<gene>
    <name evidence="5" type="ORF">PROFUN_13476</name>
</gene>
<dbReference type="SUPFAM" id="SSF56300">
    <property type="entry name" value="Metallo-dependent phosphatases"/>
    <property type="match status" value="1"/>
</dbReference>